<dbReference type="InterPro" id="IPR038440">
    <property type="entry name" value="FimV_C_sf"/>
</dbReference>
<evidence type="ECO:0000256" key="3">
    <source>
        <dbReference type="SAM" id="SignalP"/>
    </source>
</evidence>
<dbReference type="Proteomes" id="UP000036426">
    <property type="component" value="Unassembled WGS sequence"/>
</dbReference>
<evidence type="ECO:0000256" key="1">
    <source>
        <dbReference type="SAM" id="Coils"/>
    </source>
</evidence>
<dbReference type="Gene3D" id="1.20.58.2200">
    <property type="match status" value="1"/>
</dbReference>
<comment type="caution">
    <text evidence="4">The sequence shown here is derived from an EMBL/GenBank/DDBJ whole genome shotgun (WGS) entry which is preliminary data.</text>
</comment>
<feature type="compositionally biased region" description="Polar residues" evidence="2">
    <location>
        <begin position="186"/>
        <end position="204"/>
    </location>
</feature>
<feature type="compositionally biased region" description="Basic and acidic residues" evidence="2">
    <location>
        <begin position="476"/>
        <end position="488"/>
    </location>
</feature>
<feature type="region of interest" description="Disordered" evidence="2">
    <location>
        <begin position="517"/>
        <end position="546"/>
    </location>
</feature>
<keyword evidence="1" id="KW-0175">Coiled coil</keyword>
<feature type="compositionally biased region" description="Acidic residues" evidence="2">
    <location>
        <begin position="976"/>
        <end position="986"/>
    </location>
</feature>
<keyword evidence="5" id="KW-1185">Reference proteome</keyword>
<evidence type="ECO:0000313" key="4">
    <source>
        <dbReference type="EMBL" id="KLU98853.1"/>
    </source>
</evidence>
<feature type="signal peptide" evidence="3">
    <location>
        <begin position="1"/>
        <end position="21"/>
    </location>
</feature>
<feature type="compositionally biased region" description="Acidic residues" evidence="2">
    <location>
        <begin position="761"/>
        <end position="771"/>
    </location>
</feature>
<feature type="region of interest" description="Disordered" evidence="2">
    <location>
        <begin position="741"/>
        <end position="793"/>
    </location>
</feature>
<keyword evidence="3" id="KW-0732">Signal</keyword>
<evidence type="ECO:0000256" key="2">
    <source>
        <dbReference type="SAM" id="MobiDB-lite"/>
    </source>
</evidence>
<dbReference type="PATRIC" id="fig|754436.4.peg.4236"/>
<dbReference type="PANTHER" id="PTHR48148">
    <property type="entry name" value="KERATINOCYTE PROLINE-RICH PROTEIN"/>
    <property type="match status" value="1"/>
</dbReference>
<dbReference type="InterPro" id="IPR020012">
    <property type="entry name" value="LysM_FimV"/>
</dbReference>
<feature type="compositionally biased region" description="Acidic residues" evidence="2">
    <location>
        <begin position="637"/>
        <end position="659"/>
    </location>
</feature>
<feature type="region of interest" description="Disordered" evidence="2">
    <location>
        <begin position="29"/>
        <end position="56"/>
    </location>
</feature>
<feature type="compositionally biased region" description="Basic and acidic residues" evidence="2">
    <location>
        <begin position="533"/>
        <end position="543"/>
    </location>
</feature>
<dbReference type="NCBIfam" id="TIGR03504">
    <property type="entry name" value="FimV_Cterm"/>
    <property type="match status" value="1"/>
</dbReference>
<feature type="compositionally biased region" description="Polar residues" evidence="2">
    <location>
        <begin position="748"/>
        <end position="758"/>
    </location>
</feature>
<feature type="chain" id="PRO_5005251590" description="Pilus assembly protein FimV" evidence="3">
    <location>
        <begin position="22"/>
        <end position="1460"/>
    </location>
</feature>
<feature type="region of interest" description="Disordered" evidence="2">
    <location>
        <begin position="864"/>
        <end position="914"/>
    </location>
</feature>
<feature type="region of interest" description="Disordered" evidence="2">
    <location>
        <begin position="447"/>
        <end position="499"/>
    </location>
</feature>
<gene>
    <name evidence="4" type="ORF">ABT58_20115</name>
</gene>
<feature type="compositionally biased region" description="Polar residues" evidence="2">
    <location>
        <begin position="40"/>
        <end position="56"/>
    </location>
</feature>
<feature type="compositionally biased region" description="Acidic residues" evidence="2">
    <location>
        <begin position="781"/>
        <end position="793"/>
    </location>
</feature>
<dbReference type="EMBL" id="LDOV01000041">
    <property type="protein sequence ID" value="KLU98853.1"/>
    <property type="molecule type" value="Genomic_DNA"/>
</dbReference>
<dbReference type="InterPro" id="IPR020011">
    <property type="entry name" value="FimV_C"/>
</dbReference>
<organism evidence="4 5">
    <name type="scientific">Photobacterium aphoticum</name>
    <dbReference type="NCBI Taxonomy" id="754436"/>
    <lineage>
        <taxon>Bacteria</taxon>
        <taxon>Pseudomonadati</taxon>
        <taxon>Pseudomonadota</taxon>
        <taxon>Gammaproteobacteria</taxon>
        <taxon>Vibrionales</taxon>
        <taxon>Vibrionaceae</taxon>
        <taxon>Photobacterium</taxon>
    </lineage>
</organism>
<feature type="compositionally biased region" description="Low complexity" evidence="2">
    <location>
        <begin position="519"/>
        <end position="532"/>
    </location>
</feature>
<name>A0A0J1GH86_9GAMM</name>
<evidence type="ECO:0008006" key="6">
    <source>
        <dbReference type="Google" id="ProtNLM"/>
    </source>
</evidence>
<sequence length="1460" mass="157162">MMKRLLLPALISSALAIPAQANTIRIMGPSDEQAAPSPYTPSSVQQPYASENRYGPTTHQETLWSIASRYRPNDQISIYQVIGAIFRNNPQAFEQNNIHGLVPGSILTIPTLSQIQRESVDAVKQRLEADKGQIARVAANKPKPVPAKAPAPAVVKAEPAPAPKAAPKAEPKPASRPVQEPVQEPVQKSVQETEQKAAQPTVSADETARSLIPQKPKALQDQLDASDEQMTKLLESNHLLRVRLAEMQHEVAALKNQISDDEQLREQIKGFIEQQKALQQAKPTEPELTTFDRIIDNPLALAAMALIPGGLLAALAAFLLWGRKKEEEEPLDALEAPHDDETAMVPSPVDNEVVPNLALGDDDDLDDLFSDDDPLFSNDTDNKSDLDDELFEMESGFGPSSISVKGDEEAIGLEDMERALDEIEQKADLSSDEALAAMWEKSLQVEDDEDGFDLSFDSDALDLDRPDAFSPDLADDLPKETAARRPEVEPDQENLISQDDLDSLFDSFVADDMDDAFDKPAAFDNPAAAADSDALKREEDDRAQQAAIDQALAEAEDMFSLSSQDDIDDLFSANSTSLLDELMDEEEDDALTSDITLEEDSTALLDELLGDLEDDDFPSTSIALEENSTELLDELMADLDEDDDDASTLDWPEMDDPEFESPSAPMNADFERDLRDAYQQGEQPGVASDVNAETKLESQPAEGNASENAVQADIPLAAPVAAAATAIAVDEVLADELFTQVTERDLTVSDSVESTPSLDQPEPDIASEPDIEPAPAPVQEPEPEPELEPEGSFDVDTSAFTVESESQHDNAFVSDEDMFVPESTFAPESEPELVPEPAVAEGYVAEDPVAESVAEPVVEQAVEPVSVDADAEQESELAEMPAQPEVTETADIEPDVLPQTEASEPVPATPYGSDDEQAELEALLAASFTEEDAAAMDPSVGMTVEQLLESLDVNAPLDLSDYPEFDEEAAMNAPDAELDDTPQMDVSPDEEQAVFDNIVRQLQQAAEAAERPQTAASVNASANASANAPVEEMADAAVQEADAPDVSVSDVPFADDNAEVLESTLDLGHDDEAEPSAFGLHGQPQVAFETYDAASLPEFGEDDALQASFDEQHELEQYELEQGLGQAQSSALEATANTVTDNAADPVADSAAYTPSSPAAPLSPEAEAMRDSMETAGLDMAALLSEPEVEPSRADVFEQAEVMDETSVVDHATESAPQSVSVSDAAVDELEREALFSPATSAAETIDASLAEDEAMSAEDDAIWSAANVEPELEGEDWTSQPEMHTEDVPVFDQDDAALDAVTASVTAPESVLDEIDYAAQMPAPEAVVPVEHAVQDDTSWQDDSESVLLTEEKPAPAPTPSYISIEELMRELDDVPATDMDEAPLNLEVGLDEFPDVLAGIDSYDVDSQGEYASKLDLAKAYLEMNDSEGARDLLEEIALQADNDLQSEAKALLGKMKV</sequence>
<accession>A0A0J1GH86</accession>
<proteinExistence type="predicted"/>
<reference evidence="4 5" key="1">
    <citation type="submission" date="2015-05" db="EMBL/GenBank/DDBJ databases">
        <title>Photobacterium galathea sp. nov.</title>
        <authorList>
            <person name="Machado H."/>
            <person name="Gram L."/>
        </authorList>
    </citation>
    <scope>NUCLEOTIDE SEQUENCE [LARGE SCALE GENOMIC DNA]</scope>
    <source>
        <strain evidence="4 5">DSM 25995</strain>
    </source>
</reference>
<feature type="region of interest" description="Disordered" evidence="2">
    <location>
        <begin position="637"/>
        <end position="708"/>
    </location>
</feature>
<protein>
    <recommendedName>
        <fullName evidence="6">Pilus assembly protein FimV</fullName>
    </recommendedName>
</protein>
<feature type="region of interest" description="Disordered" evidence="2">
    <location>
        <begin position="966"/>
        <end position="986"/>
    </location>
</feature>
<evidence type="ECO:0000313" key="5">
    <source>
        <dbReference type="Proteomes" id="UP000036426"/>
    </source>
</evidence>
<feature type="region of interest" description="Disordered" evidence="2">
    <location>
        <begin position="135"/>
        <end position="221"/>
    </location>
</feature>
<feature type="compositionally biased region" description="Low complexity" evidence="2">
    <location>
        <begin position="150"/>
        <end position="166"/>
    </location>
</feature>
<dbReference type="PANTHER" id="PTHR48148:SF2">
    <property type="entry name" value="PA14 DOMAIN-CONTAINING PROTEIN"/>
    <property type="match status" value="1"/>
</dbReference>
<feature type="coiled-coil region" evidence="1">
    <location>
        <begin position="237"/>
        <end position="264"/>
    </location>
</feature>
<feature type="region of interest" description="Disordered" evidence="2">
    <location>
        <begin position="1005"/>
        <end position="1027"/>
    </location>
</feature>
<dbReference type="NCBIfam" id="TIGR03505">
    <property type="entry name" value="FimV_core"/>
    <property type="match status" value="1"/>
</dbReference>